<gene>
    <name evidence="5" type="ORF">KDK95_12940</name>
</gene>
<feature type="domain" description="LamG-like jellyroll fold" evidence="4">
    <location>
        <begin position="780"/>
        <end position="922"/>
    </location>
</feature>
<dbReference type="SUPFAM" id="SSF49899">
    <property type="entry name" value="Concanavalin A-like lectins/glucanases"/>
    <property type="match status" value="2"/>
</dbReference>
<reference evidence="5" key="1">
    <citation type="submission" date="2021-04" db="EMBL/GenBank/DDBJ databases">
        <title>Genome based classification of Actinospica acidithermotolerans sp. nov., an actinobacterium isolated from an Indonesian hot spring.</title>
        <authorList>
            <person name="Kusuma A.B."/>
            <person name="Putra K.E."/>
            <person name="Nafisah S."/>
            <person name="Loh J."/>
            <person name="Nouioui I."/>
            <person name="Goodfellow M."/>
        </authorList>
    </citation>
    <scope>NUCLEOTIDE SEQUENCE</scope>
    <source>
        <strain evidence="5">MGRD01-02</strain>
    </source>
</reference>
<dbReference type="InterPro" id="IPR011050">
    <property type="entry name" value="Pectin_lyase_fold/virulence"/>
</dbReference>
<sequence>MITALATTAALLCGMIPQLAASASAATCTTYYISSSSGSDSNSGCSSSAPWQTLTNVNATTFAAGAQILFQDGGSWTGTLHPLGSGSSGSPIVVSSYGSGNAPIIAGAGAAEAVYLDNQQYITVENLEITNNASSAAARSGIEVQNDTSGILNGITIANNNIHNVLGWWSSSENEQPTNSMGIAFNLSDSYTTNGWNGVTISGNTLTDDDAGGIYVGSLAGNNHGIDTTGVVIENNTLTDVGGNDIVCVFCQGATVQYNVATDSGYRYSGAGFWTAVSNNGLWQYNDISDQWREAVDGQAFDFDWDTSGNIMQYNYTHDNPYGFMEFCCSNSAGSTGSIVRYNISQNDGAANAVFGTLGGATSSGTTQFYNNTVYMGPDDNGAVTGGSANGSNMYFDNNIIYDLGSGGYSGTGTWSHNLFYGNHPSSEPSDSSKVTSNPLLVSPGGGGATLASAAAYELQPSSPAIGAGELISGNGGADFFGNSVSSTAAPNIGAYNGSGVTPTASESGAFWPLSEGTGSTAYDQTNDHNTMTLGAGASWATGDTEPYALALTGGSTSYAQSTAPAINTAGSYTVSAWVKLNSLSGNQTFASIDGSHISPFYLQLSGGVFAFTLRSSDSTGASYVEVTGLAPSTGTWYQVTGVYNASSHTASLYVNGALQNSATFTSPWAATGKSSIGRALWNGADVDFVNGDIGDVRMYNKVLTSEDILALGTGAAAYFPFNEGTGSSAYNLIQNTAPADFTGDAAWAGSGHGSSNSVALDGTLGTTAFSPSAAVNTAGSYAVSVWVKFTTISSSANNTFVSLDGNARQETNISPFYLQLASGKFTLAERSSDSTSSTLTTITGPSATTGTWYNVIAEYNAGTDVAYLYVNGTLAGSASFSSPWAGSTTQFGDAVWAGAQVDATSGDIDDAVLYNRVLTSSEISELAAG</sequence>
<dbReference type="PANTHER" id="PTHR42535">
    <property type="entry name" value="OOKINETE PROTEIN, PUTATIVE-RELATED"/>
    <property type="match status" value="1"/>
</dbReference>
<keyword evidence="6" id="KW-1185">Reference proteome</keyword>
<dbReference type="InterPro" id="IPR013320">
    <property type="entry name" value="ConA-like_dom_sf"/>
</dbReference>
<name>A0A941IIW2_9ACTN</name>
<evidence type="ECO:0000313" key="5">
    <source>
        <dbReference type="EMBL" id="MBR7827217.1"/>
    </source>
</evidence>
<feature type="signal peptide" evidence="3">
    <location>
        <begin position="1"/>
        <end position="20"/>
    </location>
</feature>
<keyword evidence="1 3" id="KW-0732">Signal</keyword>
<dbReference type="Proteomes" id="UP000676325">
    <property type="component" value="Unassembled WGS sequence"/>
</dbReference>
<dbReference type="RefSeq" id="WP_212518363.1">
    <property type="nucleotide sequence ID" value="NZ_JAGSOH010000030.1"/>
</dbReference>
<dbReference type="SUPFAM" id="SSF51126">
    <property type="entry name" value="Pectin lyase-like"/>
    <property type="match status" value="2"/>
</dbReference>
<dbReference type="InterPro" id="IPR006626">
    <property type="entry name" value="PbH1"/>
</dbReference>
<evidence type="ECO:0000256" key="2">
    <source>
        <dbReference type="ARBA" id="ARBA00023157"/>
    </source>
</evidence>
<dbReference type="AlphaFoldDB" id="A0A941IIW2"/>
<dbReference type="InterPro" id="IPR012334">
    <property type="entry name" value="Pectin_lyas_fold"/>
</dbReference>
<organism evidence="5 6">
    <name type="scientific">Actinospica acidithermotolerans</name>
    <dbReference type="NCBI Taxonomy" id="2828514"/>
    <lineage>
        <taxon>Bacteria</taxon>
        <taxon>Bacillati</taxon>
        <taxon>Actinomycetota</taxon>
        <taxon>Actinomycetes</taxon>
        <taxon>Catenulisporales</taxon>
        <taxon>Actinospicaceae</taxon>
        <taxon>Actinospica</taxon>
    </lineage>
</organism>
<proteinExistence type="predicted"/>
<feature type="chain" id="PRO_5039258247" evidence="3">
    <location>
        <begin position="21"/>
        <end position="930"/>
    </location>
</feature>
<evidence type="ECO:0000259" key="4">
    <source>
        <dbReference type="SMART" id="SM00560"/>
    </source>
</evidence>
<dbReference type="PANTHER" id="PTHR42535:SF2">
    <property type="entry name" value="CHROMOSOME UNDETERMINED SCAFFOLD_146, WHOLE GENOME SHOTGUN SEQUENCE"/>
    <property type="match status" value="1"/>
</dbReference>
<evidence type="ECO:0000256" key="1">
    <source>
        <dbReference type="ARBA" id="ARBA00022729"/>
    </source>
</evidence>
<comment type="caution">
    <text evidence="5">The sequence shown here is derived from an EMBL/GenBank/DDBJ whole genome shotgun (WGS) entry which is preliminary data.</text>
</comment>
<keyword evidence="2" id="KW-1015">Disulfide bond</keyword>
<evidence type="ECO:0000313" key="6">
    <source>
        <dbReference type="Proteomes" id="UP000676325"/>
    </source>
</evidence>
<feature type="domain" description="LamG-like jellyroll fold" evidence="4">
    <location>
        <begin position="571"/>
        <end position="707"/>
    </location>
</feature>
<dbReference type="SMART" id="SM00560">
    <property type="entry name" value="LamGL"/>
    <property type="match status" value="2"/>
</dbReference>
<accession>A0A941IIW2</accession>
<protein>
    <submittedName>
        <fullName evidence="5">Right-handed parallel beta-helix repeat-containing protein</fullName>
    </submittedName>
</protein>
<dbReference type="Gene3D" id="2.60.120.200">
    <property type="match status" value="2"/>
</dbReference>
<dbReference type="Gene3D" id="2.160.20.10">
    <property type="entry name" value="Single-stranded right-handed beta-helix, Pectin lyase-like"/>
    <property type="match status" value="1"/>
</dbReference>
<dbReference type="SMART" id="SM00710">
    <property type="entry name" value="PbH1"/>
    <property type="match status" value="7"/>
</dbReference>
<dbReference type="EMBL" id="JAGSOH010000030">
    <property type="protein sequence ID" value="MBR7827217.1"/>
    <property type="molecule type" value="Genomic_DNA"/>
</dbReference>
<dbReference type="Pfam" id="PF13385">
    <property type="entry name" value="Laminin_G_3"/>
    <property type="match status" value="2"/>
</dbReference>
<evidence type="ECO:0000256" key="3">
    <source>
        <dbReference type="SAM" id="SignalP"/>
    </source>
</evidence>
<dbReference type="InterPro" id="IPR006558">
    <property type="entry name" value="LamG-like"/>
</dbReference>